<evidence type="ECO:0000313" key="2">
    <source>
        <dbReference type="Proteomes" id="UP001223978"/>
    </source>
</evidence>
<gene>
    <name evidence="1" type="ORF">QIS96_14635</name>
</gene>
<accession>A0ABT6SB97</accession>
<proteinExistence type="predicted"/>
<organism evidence="1 2">
    <name type="scientific">Streptomyces cavernicola</name>
    <dbReference type="NCBI Taxonomy" id="3043613"/>
    <lineage>
        <taxon>Bacteria</taxon>
        <taxon>Bacillati</taxon>
        <taxon>Actinomycetota</taxon>
        <taxon>Actinomycetes</taxon>
        <taxon>Kitasatosporales</taxon>
        <taxon>Streptomycetaceae</taxon>
        <taxon>Streptomyces</taxon>
    </lineage>
</organism>
<dbReference type="EMBL" id="JASCIQ010000013">
    <property type="protein sequence ID" value="MDI3405049.1"/>
    <property type="molecule type" value="Genomic_DNA"/>
</dbReference>
<sequence length="180" mass="18852">MSGPVVVIELVEGASPASVQRVRELLVRCAARCRETGYGQFDAHVDAVSLGSEQFEDRRSPRPVVVSFMGPGIGDEAVFEAEHAEDSDLEGLIGFTPTHAVQVVALCGSPVDHVVTALLTAAVMDVVGGVAGVELREEQISGAAGLVGVVAVRSGPCPVVFGSARFLRELTRSPGLRFLQ</sequence>
<dbReference type="InterPro" id="IPR045948">
    <property type="entry name" value="DUF6368"/>
</dbReference>
<keyword evidence="2" id="KW-1185">Reference proteome</keyword>
<reference evidence="1 2" key="1">
    <citation type="submission" date="2023-05" db="EMBL/GenBank/DDBJ databases">
        <title>Draft genome sequence of Streptomyces sp. B-S-A6 isolated from a cave soil in Thailand.</title>
        <authorList>
            <person name="Chamroensaksri N."/>
            <person name="Muangham S."/>
        </authorList>
    </citation>
    <scope>NUCLEOTIDE SEQUENCE [LARGE SCALE GENOMIC DNA]</scope>
    <source>
        <strain evidence="1 2">B-S-A6</strain>
    </source>
</reference>
<dbReference type="Proteomes" id="UP001223978">
    <property type="component" value="Unassembled WGS sequence"/>
</dbReference>
<dbReference type="Pfam" id="PF19895">
    <property type="entry name" value="DUF6368"/>
    <property type="match status" value="1"/>
</dbReference>
<name>A0ABT6SB97_9ACTN</name>
<comment type="caution">
    <text evidence="1">The sequence shown here is derived from an EMBL/GenBank/DDBJ whole genome shotgun (WGS) entry which is preliminary data.</text>
</comment>
<evidence type="ECO:0000313" key="1">
    <source>
        <dbReference type="EMBL" id="MDI3405049.1"/>
    </source>
</evidence>
<protein>
    <submittedName>
        <fullName evidence="1">DUF6368 family protein</fullName>
    </submittedName>
</protein>
<dbReference type="RefSeq" id="WP_282542989.1">
    <property type="nucleotide sequence ID" value="NZ_JASCIQ010000013.1"/>
</dbReference>